<protein>
    <submittedName>
        <fullName evidence="1">Uncharacterized protein</fullName>
    </submittedName>
</protein>
<gene>
    <name evidence="1" type="ORF">EVAR_100633_1</name>
</gene>
<name>A0A4C2A7G1_EUMVA</name>
<accession>A0A4C2A7G1</accession>
<dbReference type="OrthoDB" id="7515176at2759"/>
<keyword evidence="2" id="KW-1185">Reference proteome</keyword>
<dbReference type="AlphaFoldDB" id="A0A4C2A7G1"/>
<sequence length="148" mass="16845">MFERRRYELPRYGGRRLSSSSRVPLVCSSVLYLRRRNLCRCPNTSLSEFSRAMNRRKANIMESDDKTPPVQCVRRVSWHFPAAIRLRFAQEIGSVEPSVRSIKVVGGSRVASSATFSFVGTHLQHFTVVFLQFGQTMSDNGLNDRGSE</sequence>
<dbReference type="Proteomes" id="UP000299102">
    <property type="component" value="Unassembled WGS sequence"/>
</dbReference>
<reference evidence="1 2" key="1">
    <citation type="journal article" date="2019" name="Commun. Biol.">
        <title>The bagworm genome reveals a unique fibroin gene that provides high tensile strength.</title>
        <authorList>
            <person name="Kono N."/>
            <person name="Nakamura H."/>
            <person name="Ohtoshi R."/>
            <person name="Tomita M."/>
            <person name="Numata K."/>
            <person name="Arakawa K."/>
        </authorList>
    </citation>
    <scope>NUCLEOTIDE SEQUENCE [LARGE SCALE GENOMIC DNA]</scope>
</reference>
<organism evidence="1 2">
    <name type="scientific">Eumeta variegata</name>
    <name type="common">Bagworm moth</name>
    <name type="synonym">Eumeta japonica</name>
    <dbReference type="NCBI Taxonomy" id="151549"/>
    <lineage>
        <taxon>Eukaryota</taxon>
        <taxon>Metazoa</taxon>
        <taxon>Ecdysozoa</taxon>
        <taxon>Arthropoda</taxon>
        <taxon>Hexapoda</taxon>
        <taxon>Insecta</taxon>
        <taxon>Pterygota</taxon>
        <taxon>Neoptera</taxon>
        <taxon>Endopterygota</taxon>
        <taxon>Lepidoptera</taxon>
        <taxon>Glossata</taxon>
        <taxon>Ditrysia</taxon>
        <taxon>Tineoidea</taxon>
        <taxon>Psychidae</taxon>
        <taxon>Oiketicinae</taxon>
        <taxon>Eumeta</taxon>
    </lineage>
</organism>
<comment type="caution">
    <text evidence="1">The sequence shown here is derived from an EMBL/GenBank/DDBJ whole genome shotgun (WGS) entry which is preliminary data.</text>
</comment>
<dbReference type="EMBL" id="BGZK01002560">
    <property type="protein sequence ID" value="GBP94915.1"/>
    <property type="molecule type" value="Genomic_DNA"/>
</dbReference>
<evidence type="ECO:0000313" key="2">
    <source>
        <dbReference type="Proteomes" id="UP000299102"/>
    </source>
</evidence>
<proteinExistence type="predicted"/>
<evidence type="ECO:0000313" key="1">
    <source>
        <dbReference type="EMBL" id="GBP94915.1"/>
    </source>
</evidence>